<proteinExistence type="predicted"/>
<dbReference type="AlphaFoldDB" id="A0A137NVJ3"/>
<dbReference type="OrthoDB" id="550575at2759"/>
<sequence>MTTSNPTKNISWELIFKLYDMQLYLSKFELNEIALISKQIYNELKPSIFSSININDLNANQISKVIDVRKPGFNLNYIESLRIESILGDSFSSLIASLSNISSLTLSNQQLDLKFINSIFSNLTKLNNLKLNQVNIEFNLSLVNSNELKLPLTVRKLSISDCSSFIYTDKCSEGVRRDTKTLNTSNCAYSTISNLKFHNLKQLSIKSAIMHSSHLIENPYFNSYLVNNPNLTSLSVEMSKLNDESLALMLNLKSLTHLKIIGRNYNFQNTSVNLGKNYSLRSFHLNYTMASYHTDIILGFVKYCSNIEQLTVDYSEFIASKIDQIIAGLPNLNKLTIIKAGCMQIYLKLILTALKI</sequence>
<protein>
    <recommendedName>
        <fullName evidence="3">RNI-like protein</fullName>
    </recommendedName>
</protein>
<dbReference type="Gene3D" id="3.80.10.10">
    <property type="entry name" value="Ribonuclease Inhibitor"/>
    <property type="match status" value="1"/>
</dbReference>
<gene>
    <name evidence="1" type="ORF">CONCODRAFT_11497</name>
</gene>
<organism evidence="1 2">
    <name type="scientific">Conidiobolus coronatus (strain ATCC 28846 / CBS 209.66 / NRRL 28638)</name>
    <name type="common">Delacroixia coronata</name>
    <dbReference type="NCBI Taxonomy" id="796925"/>
    <lineage>
        <taxon>Eukaryota</taxon>
        <taxon>Fungi</taxon>
        <taxon>Fungi incertae sedis</taxon>
        <taxon>Zoopagomycota</taxon>
        <taxon>Entomophthoromycotina</taxon>
        <taxon>Entomophthoromycetes</taxon>
        <taxon>Entomophthorales</taxon>
        <taxon>Ancylistaceae</taxon>
        <taxon>Conidiobolus</taxon>
    </lineage>
</organism>
<accession>A0A137NVJ3</accession>
<dbReference type="Proteomes" id="UP000070444">
    <property type="component" value="Unassembled WGS sequence"/>
</dbReference>
<evidence type="ECO:0008006" key="3">
    <source>
        <dbReference type="Google" id="ProtNLM"/>
    </source>
</evidence>
<dbReference type="SUPFAM" id="SSF52047">
    <property type="entry name" value="RNI-like"/>
    <property type="match status" value="1"/>
</dbReference>
<dbReference type="EMBL" id="KQ964705">
    <property type="protein sequence ID" value="KXN66614.1"/>
    <property type="molecule type" value="Genomic_DNA"/>
</dbReference>
<name>A0A137NVJ3_CONC2</name>
<dbReference type="InterPro" id="IPR032675">
    <property type="entry name" value="LRR_dom_sf"/>
</dbReference>
<keyword evidence="2" id="KW-1185">Reference proteome</keyword>
<evidence type="ECO:0000313" key="2">
    <source>
        <dbReference type="Proteomes" id="UP000070444"/>
    </source>
</evidence>
<evidence type="ECO:0000313" key="1">
    <source>
        <dbReference type="EMBL" id="KXN66614.1"/>
    </source>
</evidence>
<reference evidence="1 2" key="1">
    <citation type="journal article" date="2015" name="Genome Biol. Evol.">
        <title>Phylogenomic analyses indicate that early fungi evolved digesting cell walls of algal ancestors of land plants.</title>
        <authorList>
            <person name="Chang Y."/>
            <person name="Wang S."/>
            <person name="Sekimoto S."/>
            <person name="Aerts A.L."/>
            <person name="Choi C."/>
            <person name="Clum A."/>
            <person name="LaButti K.M."/>
            <person name="Lindquist E.A."/>
            <person name="Yee Ngan C."/>
            <person name="Ohm R.A."/>
            <person name="Salamov A.A."/>
            <person name="Grigoriev I.V."/>
            <person name="Spatafora J.W."/>
            <person name="Berbee M.L."/>
        </authorList>
    </citation>
    <scope>NUCLEOTIDE SEQUENCE [LARGE SCALE GENOMIC DNA]</scope>
    <source>
        <strain evidence="1 2">NRRL 28638</strain>
    </source>
</reference>